<proteinExistence type="predicted"/>
<keyword evidence="2" id="KW-1185">Reference proteome</keyword>
<sequence>MLRKPNMQQAFQRRYEPIRNQYQILKREDEKGNFDSKLNTVTVEIREFTKKWIDPLLESHREVGEMGKEKASQNLQNAMEAAAKLGTAVRKIKSEWEAVKDDWGKTLCDTIVNGTKLYFQFSNTTD</sequence>
<reference evidence="1 2" key="1">
    <citation type="submission" date="2024-08" db="EMBL/GenBank/DDBJ databases">
        <authorList>
            <person name="Cucini C."/>
            <person name="Frati F."/>
        </authorList>
    </citation>
    <scope>NUCLEOTIDE SEQUENCE [LARGE SCALE GENOMIC DNA]</scope>
</reference>
<name>A0ABP1QQW0_9HEXA</name>
<protein>
    <submittedName>
        <fullName evidence="1">Uncharacterized protein</fullName>
    </submittedName>
</protein>
<accession>A0ABP1QQW0</accession>
<dbReference type="Proteomes" id="UP001642540">
    <property type="component" value="Unassembled WGS sequence"/>
</dbReference>
<gene>
    <name evidence="1" type="ORF">ODALV1_LOCUS12781</name>
</gene>
<evidence type="ECO:0000313" key="2">
    <source>
        <dbReference type="Proteomes" id="UP001642540"/>
    </source>
</evidence>
<dbReference type="EMBL" id="CAXLJM020000039">
    <property type="protein sequence ID" value="CAL8107820.1"/>
    <property type="molecule type" value="Genomic_DNA"/>
</dbReference>
<evidence type="ECO:0000313" key="1">
    <source>
        <dbReference type="EMBL" id="CAL8107820.1"/>
    </source>
</evidence>
<comment type="caution">
    <text evidence="1">The sequence shown here is derived from an EMBL/GenBank/DDBJ whole genome shotgun (WGS) entry which is preliminary data.</text>
</comment>
<organism evidence="1 2">
    <name type="scientific">Orchesella dallaii</name>
    <dbReference type="NCBI Taxonomy" id="48710"/>
    <lineage>
        <taxon>Eukaryota</taxon>
        <taxon>Metazoa</taxon>
        <taxon>Ecdysozoa</taxon>
        <taxon>Arthropoda</taxon>
        <taxon>Hexapoda</taxon>
        <taxon>Collembola</taxon>
        <taxon>Entomobryomorpha</taxon>
        <taxon>Entomobryoidea</taxon>
        <taxon>Orchesellidae</taxon>
        <taxon>Orchesellinae</taxon>
        <taxon>Orchesella</taxon>
    </lineage>
</organism>